<dbReference type="Proteomes" id="UP000199300">
    <property type="component" value="Unassembled WGS sequence"/>
</dbReference>
<feature type="transmembrane region" description="Helical" evidence="1">
    <location>
        <begin position="28"/>
        <end position="54"/>
    </location>
</feature>
<proteinExistence type="predicted"/>
<gene>
    <name evidence="2" type="ORF">SAMN04488134_102194</name>
</gene>
<evidence type="ECO:0000256" key="1">
    <source>
        <dbReference type="SAM" id="Phobius"/>
    </source>
</evidence>
<keyword evidence="3" id="KW-1185">Reference proteome</keyword>
<dbReference type="Pfam" id="PF04854">
    <property type="entry name" value="DUF624"/>
    <property type="match status" value="1"/>
</dbReference>
<feature type="transmembrane region" description="Helical" evidence="1">
    <location>
        <begin position="148"/>
        <end position="175"/>
    </location>
</feature>
<sequence>MMENNNGFISTRFYQVTIWIWKMAYLHLLWLGFSIAGLGLITLFPATAALYGVLRKWLMNEQELNIFQVFFKVFKESLLKANLLGYTVCFFGYLIWFNYHYLGVISGLEYLSIVILWYVLVIVFMFMALFLLPLYVHYQMTYFNYLKASIIIALLNPIKVLSLIITLLLAGAAFYLLPGLIPFYLSSVIGWLVMWHALRAFKKLDTKRLQLAQQDIDKAKKGKLSESLNSSTYPM</sequence>
<keyword evidence="1" id="KW-0472">Membrane</keyword>
<keyword evidence="1" id="KW-0812">Transmembrane</keyword>
<dbReference type="STRING" id="872970.SAMN04488134_102194"/>
<feature type="transmembrane region" description="Helical" evidence="1">
    <location>
        <begin position="181"/>
        <end position="198"/>
    </location>
</feature>
<protein>
    <submittedName>
        <fullName evidence="2">Uncharacterized membrane protein YesL</fullName>
    </submittedName>
</protein>
<evidence type="ECO:0000313" key="2">
    <source>
        <dbReference type="EMBL" id="SEN88703.1"/>
    </source>
</evidence>
<dbReference type="InterPro" id="IPR006938">
    <property type="entry name" value="DUF624"/>
</dbReference>
<feature type="transmembrane region" description="Helical" evidence="1">
    <location>
        <begin position="114"/>
        <end position="136"/>
    </location>
</feature>
<name>A0A1H8K6W2_9BACI</name>
<dbReference type="EMBL" id="FODJ01000002">
    <property type="protein sequence ID" value="SEN88703.1"/>
    <property type="molecule type" value="Genomic_DNA"/>
</dbReference>
<feature type="transmembrane region" description="Helical" evidence="1">
    <location>
        <begin position="83"/>
        <end position="102"/>
    </location>
</feature>
<keyword evidence="1" id="KW-1133">Transmembrane helix</keyword>
<dbReference type="AlphaFoldDB" id="A0A1H8K6W2"/>
<evidence type="ECO:0000313" key="3">
    <source>
        <dbReference type="Proteomes" id="UP000199300"/>
    </source>
</evidence>
<accession>A0A1H8K6W2</accession>
<reference evidence="2 3" key="1">
    <citation type="submission" date="2016-10" db="EMBL/GenBank/DDBJ databases">
        <authorList>
            <person name="de Groot N.N."/>
        </authorList>
    </citation>
    <scope>NUCLEOTIDE SEQUENCE [LARGE SCALE GENOMIC DNA]</scope>
    <source>
        <strain evidence="2 3">CGMCC 1.10434</strain>
    </source>
</reference>
<organism evidence="2 3">
    <name type="scientific">Amphibacillus marinus</name>
    <dbReference type="NCBI Taxonomy" id="872970"/>
    <lineage>
        <taxon>Bacteria</taxon>
        <taxon>Bacillati</taxon>
        <taxon>Bacillota</taxon>
        <taxon>Bacilli</taxon>
        <taxon>Bacillales</taxon>
        <taxon>Bacillaceae</taxon>
        <taxon>Amphibacillus</taxon>
    </lineage>
</organism>